<evidence type="ECO:0000256" key="2">
    <source>
        <dbReference type="ARBA" id="ARBA00023002"/>
    </source>
</evidence>
<evidence type="ECO:0000313" key="3">
    <source>
        <dbReference type="EMBL" id="SNR91198.1"/>
    </source>
</evidence>
<name>A0A239A7Z2_9ACTN</name>
<dbReference type="AlphaFoldDB" id="A0A239A7Z2"/>
<dbReference type="PRINTS" id="PR00081">
    <property type="entry name" value="GDHRDH"/>
</dbReference>
<dbReference type="Pfam" id="PF13561">
    <property type="entry name" value="adh_short_C2"/>
    <property type="match status" value="1"/>
</dbReference>
<dbReference type="FunFam" id="3.40.50.720:FF:000084">
    <property type="entry name" value="Short-chain dehydrogenase reductase"/>
    <property type="match status" value="1"/>
</dbReference>
<reference evidence="4" key="1">
    <citation type="submission" date="2017-06" db="EMBL/GenBank/DDBJ databases">
        <authorList>
            <person name="Varghese N."/>
            <person name="Submissions S."/>
        </authorList>
    </citation>
    <scope>NUCLEOTIDE SEQUENCE [LARGE SCALE GENOMIC DNA]</scope>
    <source>
        <strain evidence="4">DSM 44485</strain>
    </source>
</reference>
<keyword evidence="4" id="KW-1185">Reference proteome</keyword>
<dbReference type="GO" id="GO:0016616">
    <property type="term" value="F:oxidoreductase activity, acting on the CH-OH group of donors, NAD or NADP as acceptor"/>
    <property type="evidence" value="ECO:0007669"/>
    <property type="project" value="TreeGrafter"/>
</dbReference>
<dbReference type="InterPro" id="IPR002347">
    <property type="entry name" value="SDR_fam"/>
</dbReference>
<dbReference type="EMBL" id="FZNP01000008">
    <property type="protein sequence ID" value="SNR91198.1"/>
    <property type="molecule type" value="Genomic_DNA"/>
</dbReference>
<dbReference type="GO" id="GO:0030497">
    <property type="term" value="P:fatty acid elongation"/>
    <property type="evidence" value="ECO:0007669"/>
    <property type="project" value="TreeGrafter"/>
</dbReference>
<keyword evidence="2" id="KW-0560">Oxidoreductase</keyword>
<accession>A0A239A7Z2</accession>
<dbReference type="OrthoDB" id="517007at2"/>
<dbReference type="PANTHER" id="PTHR42760:SF40">
    <property type="entry name" value="3-OXOACYL-[ACYL-CARRIER-PROTEIN] REDUCTASE, CHLOROPLASTIC"/>
    <property type="match status" value="1"/>
</dbReference>
<evidence type="ECO:0000256" key="1">
    <source>
        <dbReference type="ARBA" id="ARBA00006484"/>
    </source>
</evidence>
<gene>
    <name evidence="3" type="ORF">SAMN06265355_108218</name>
</gene>
<dbReference type="SUPFAM" id="SSF51735">
    <property type="entry name" value="NAD(P)-binding Rossmann-fold domains"/>
    <property type="match status" value="1"/>
</dbReference>
<evidence type="ECO:0000313" key="4">
    <source>
        <dbReference type="Proteomes" id="UP000198420"/>
    </source>
</evidence>
<dbReference type="PANTHER" id="PTHR42760">
    <property type="entry name" value="SHORT-CHAIN DEHYDROGENASES/REDUCTASES FAMILY MEMBER"/>
    <property type="match status" value="1"/>
</dbReference>
<dbReference type="Proteomes" id="UP000198420">
    <property type="component" value="Unassembled WGS sequence"/>
</dbReference>
<protein>
    <submittedName>
        <fullName evidence="3">3-oxoacyl-[acyl-carrier protein] reductase</fullName>
    </submittedName>
</protein>
<dbReference type="Gene3D" id="3.40.50.720">
    <property type="entry name" value="NAD(P)-binding Rossmann-like Domain"/>
    <property type="match status" value="1"/>
</dbReference>
<comment type="similarity">
    <text evidence="1">Belongs to the short-chain dehydrogenases/reductases (SDR) family.</text>
</comment>
<organism evidence="3 4">
    <name type="scientific">Actinomadura mexicana</name>
    <dbReference type="NCBI Taxonomy" id="134959"/>
    <lineage>
        <taxon>Bacteria</taxon>
        <taxon>Bacillati</taxon>
        <taxon>Actinomycetota</taxon>
        <taxon>Actinomycetes</taxon>
        <taxon>Streptosporangiales</taxon>
        <taxon>Thermomonosporaceae</taxon>
        <taxon>Actinomadura</taxon>
    </lineage>
</organism>
<dbReference type="InterPro" id="IPR036291">
    <property type="entry name" value="NAD(P)-bd_dom_sf"/>
</dbReference>
<proteinExistence type="inferred from homology"/>
<dbReference type="RefSeq" id="WP_089313656.1">
    <property type="nucleotide sequence ID" value="NZ_FZNP01000008.1"/>
</dbReference>
<sequence>MYPELNGMVAVITGGSRGIGAATARAFAAEGARVAVIGRDQAALGQVAEETGGIGVAADVTDLAAVESARLRIEDELGPAGVLCAFAGGGIARPGPTAAMTEQEWRSVLDGNLTATFLTLKAFLPGMQERKAGSIITMSSSAGRLPTNLPGGGGRELGNPWGAPVAYEAAKAGVQALTRHAAAEAGQDGVRVNCVAPGTIRTERTARFMPPETQAAVAASHPLARLGEPGDVAAAALFLASSQSTWLTGLTLDVTGGRVML</sequence>